<accession>A0ABS9IHL8</accession>
<dbReference type="Proteomes" id="UP001200022">
    <property type="component" value="Unassembled WGS sequence"/>
</dbReference>
<dbReference type="EMBL" id="JAKKDV010000002">
    <property type="protein sequence ID" value="MCF7560247.1"/>
    <property type="molecule type" value="Genomic_DNA"/>
</dbReference>
<dbReference type="Pfam" id="PF18962">
    <property type="entry name" value="Por_Secre_tail"/>
    <property type="match status" value="1"/>
</dbReference>
<sequence length="172" mass="19088">MKVNIYIIFIFCFVLSIQAQDSKSYSLVRSSLGVGGSSKVITTNNGKYIVSQSIGQSGVIGTHSNKGYYLRQGYQQPINKIKVVNEVFENNNLAASVFPNPFEHAVFVSFNENMKQDITALVFDVTGKQIYSKTFSPSQRIELNLGNISSGSYVLKILSNNKLFNAKLIKNN</sequence>
<keyword evidence="4" id="KW-1185">Reference proteome</keyword>
<organism evidence="3 4">
    <name type="scientific">Flaviramulus multivorans</name>
    <dbReference type="NCBI Taxonomy" id="1304750"/>
    <lineage>
        <taxon>Bacteria</taxon>
        <taxon>Pseudomonadati</taxon>
        <taxon>Bacteroidota</taxon>
        <taxon>Flavobacteriia</taxon>
        <taxon>Flavobacteriales</taxon>
        <taxon>Flavobacteriaceae</taxon>
        <taxon>Flaviramulus</taxon>
    </lineage>
</organism>
<dbReference type="Gene3D" id="2.60.40.3080">
    <property type="match status" value="1"/>
</dbReference>
<comment type="caution">
    <text evidence="3">The sequence shown here is derived from an EMBL/GenBank/DDBJ whole genome shotgun (WGS) entry which is preliminary data.</text>
</comment>
<evidence type="ECO:0000313" key="4">
    <source>
        <dbReference type="Proteomes" id="UP001200022"/>
    </source>
</evidence>
<evidence type="ECO:0000313" key="3">
    <source>
        <dbReference type="EMBL" id="MCF7560247.1"/>
    </source>
</evidence>
<evidence type="ECO:0000256" key="1">
    <source>
        <dbReference type="ARBA" id="ARBA00022729"/>
    </source>
</evidence>
<keyword evidence="1" id="KW-0732">Signal</keyword>
<dbReference type="InterPro" id="IPR026444">
    <property type="entry name" value="Secre_tail"/>
</dbReference>
<gene>
    <name evidence="3" type="ORF">L3X39_06310</name>
</gene>
<feature type="domain" description="Secretion system C-terminal sorting" evidence="2">
    <location>
        <begin position="97"/>
        <end position="169"/>
    </location>
</feature>
<dbReference type="RefSeq" id="WP_237230930.1">
    <property type="nucleotide sequence ID" value="NZ_JAKKDV010000002.1"/>
</dbReference>
<dbReference type="NCBIfam" id="TIGR04183">
    <property type="entry name" value="Por_Secre_tail"/>
    <property type="match status" value="1"/>
</dbReference>
<evidence type="ECO:0000259" key="2">
    <source>
        <dbReference type="Pfam" id="PF18962"/>
    </source>
</evidence>
<reference evidence="3 4" key="1">
    <citation type="submission" date="2022-01" db="EMBL/GenBank/DDBJ databases">
        <title>Draft genome sequence of Sabulilitoribacter multivorans KCTC 32326.</title>
        <authorList>
            <person name="Oh J.-S."/>
        </authorList>
    </citation>
    <scope>NUCLEOTIDE SEQUENCE [LARGE SCALE GENOMIC DNA]</scope>
    <source>
        <strain evidence="3 4">M-M16</strain>
    </source>
</reference>
<name>A0ABS9IHL8_9FLAO</name>
<proteinExistence type="predicted"/>
<protein>
    <submittedName>
        <fullName evidence="3">T9SS type A sorting domain-containing protein</fullName>
    </submittedName>
</protein>